<dbReference type="Proteomes" id="UP000644610">
    <property type="component" value="Unassembled WGS sequence"/>
</dbReference>
<comment type="similarity">
    <text evidence="1">Belongs to the UPF0167 family.</text>
</comment>
<protein>
    <submittedName>
        <fullName evidence="2">UPF0167 protein</fullName>
    </submittedName>
</protein>
<dbReference type="EMBL" id="BOOQ01000068">
    <property type="protein sequence ID" value="GII51362.1"/>
    <property type="molecule type" value="Genomic_DNA"/>
</dbReference>
<dbReference type="Pfam" id="PF03691">
    <property type="entry name" value="UPF0167"/>
    <property type="match status" value="1"/>
</dbReference>
<evidence type="ECO:0000313" key="3">
    <source>
        <dbReference type="Proteomes" id="UP000644610"/>
    </source>
</evidence>
<accession>A0A8J3UU28</accession>
<dbReference type="PROSITE" id="PS51257">
    <property type="entry name" value="PROKAR_LIPOPROTEIN"/>
    <property type="match status" value="1"/>
</dbReference>
<dbReference type="InterPro" id="IPR005363">
    <property type="entry name" value="UPF0167"/>
</dbReference>
<evidence type="ECO:0000313" key="2">
    <source>
        <dbReference type="EMBL" id="GII51362.1"/>
    </source>
</evidence>
<dbReference type="AlphaFoldDB" id="A0A8J3UU28"/>
<sequence length="185" mass="19858">MARAHAYAAAMLPTFDYHPDPLATGSVTASGSACVACGEARGYTYTGPIYCMEPLGGRPCPWCIADGSFAARYDAEFADLYDVPSIVPSETIEILSRRTPGFSSWQGDRWLFHCGDGAAFLGTVGAQELAAFPDAMEMLRQEASEGWPTGQVEGFLAALDKDGNPSAYLFRCRKCGAHLAFADYT</sequence>
<reference evidence="2" key="1">
    <citation type="submission" date="2021-01" db="EMBL/GenBank/DDBJ databases">
        <title>Whole genome shotgun sequence of Planotetraspora silvatica NBRC 100141.</title>
        <authorList>
            <person name="Komaki H."/>
            <person name="Tamura T."/>
        </authorList>
    </citation>
    <scope>NUCLEOTIDE SEQUENCE</scope>
    <source>
        <strain evidence="2">NBRC 100141</strain>
    </source>
</reference>
<comment type="caution">
    <text evidence="2">The sequence shown here is derived from an EMBL/GenBank/DDBJ whole genome shotgun (WGS) entry which is preliminary data.</text>
</comment>
<name>A0A8J3UU28_9ACTN</name>
<keyword evidence="3" id="KW-1185">Reference proteome</keyword>
<evidence type="ECO:0000256" key="1">
    <source>
        <dbReference type="ARBA" id="ARBA00008525"/>
    </source>
</evidence>
<proteinExistence type="inferred from homology"/>
<gene>
    <name evidence="2" type="ORF">Psi02_77860</name>
</gene>
<organism evidence="2 3">
    <name type="scientific">Planotetraspora silvatica</name>
    <dbReference type="NCBI Taxonomy" id="234614"/>
    <lineage>
        <taxon>Bacteria</taxon>
        <taxon>Bacillati</taxon>
        <taxon>Actinomycetota</taxon>
        <taxon>Actinomycetes</taxon>
        <taxon>Streptosporangiales</taxon>
        <taxon>Streptosporangiaceae</taxon>
        <taxon>Planotetraspora</taxon>
    </lineage>
</organism>